<keyword evidence="10" id="KW-0676">Redox-active center</keyword>
<dbReference type="InterPro" id="IPR003720">
    <property type="entry name" value="tRNA_STrfase"/>
</dbReference>
<comment type="pathway">
    <text evidence="11">Cofactor biosynthesis; thiamine diphosphate biosynthesis.</text>
</comment>
<dbReference type="InterPro" id="IPR036873">
    <property type="entry name" value="Rhodanese-like_dom_sf"/>
</dbReference>
<evidence type="ECO:0000256" key="4">
    <source>
        <dbReference type="ARBA" id="ARBA00022679"/>
    </source>
</evidence>
<name>A0A4R7JZF1_9GAMM</name>
<keyword evidence="2 11" id="KW-0963">Cytoplasm</keyword>
<dbReference type="InterPro" id="IPR050102">
    <property type="entry name" value="tRNA_sulfurtransferase_ThiI"/>
</dbReference>
<feature type="binding site" evidence="11">
    <location>
        <position position="304"/>
    </location>
    <ligand>
        <name>ATP</name>
        <dbReference type="ChEBI" id="CHEBI:30616"/>
    </ligand>
</feature>
<evidence type="ECO:0000313" key="14">
    <source>
        <dbReference type="EMBL" id="TDT43922.1"/>
    </source>
</evidence>
<dbReference type="PANTHER" id="PTHR43209">
    <property type="entry name" value="TRNA SULFURTRANSFERASE"/>
    <property type="match status" value="1"/>
</dbReference>
<dbReference type="SMART" id="SM00981">
    <property type="entry name" value="THUMP"/>
    <property type="match status" value="1"/>
</dbReference>
<evidence type="ECO:0000259" key="12">
    <source>
        <dbReference type="PROSITE" id="PS50206"/>
    </source>
</evidence>
<dbReference type="Gene3D" id="3.40.50.620">
    <property type="entry name" value="HUPs"/>
    <property type="match status" value="1"/>
</dbReference>
<evidence type="ECO:0000259" key="13">
    <source>
        <dbReference type="PROSITE" id="PS51165"/>
    </source>
</evidence>
<dbReference type="NCBIfam" id="TIGR00342">
    <property type="entry name" value="tRNA uracil 4-sulfurtransferase ThiI"/>
    <property type="match status" value="1"/>
</dbReference>
<evidence type="ECO:0000256" key="10">
    <source>
        <dbReference type="ARBA" id="ARBA00023284"/>
    </source>
</evidence>
<dbReference type="InterPro" id="IPR020536">
    <property type="entry name" value="ThiI_AANH"/>
</dbReference>
<evidence type="ECO:0000256" key="7">
    <source>
        <dbReference type="ARBA" id="ARBA00022884"/>
    </source>
</evidence>
<keyword evidence="5 11" id="KW-0547">Nucleotide-binding</keyword>
<dbReference type="CDD" id="cd11716">
    <property type="entry name" value="THUMP_ThiI"/>
    <property type="match status" value="1"/>
</dbReference>
<dbReference type="GO" id="GO:0004810">
    <property type="term" value="F:CCA tRNA nucleotidyltransferase activity"/>
    <property type="evidence" value="ECO:0007669"/>
    <property type="project" value="InterPro"/>
</dbReference>
<dbReference type="UniPathway" id="UPA00060"/>
<dbReference type="Pfam" id="PF02568">
    <property type="entry name" value="ThiI"/>
    <property type="match status" value="1"/>
</dbReference>
<evidence type="ECO:0000256" key="9">
    <source>
        <dbReference type="ARBA" id="ARBA00023157"/>
    </source>
</evidence>
<comment type="caution">
    <text evidence="14">The sequence shown here is derived from an EMBL/GenBank/DDBJ whole genome shotgun (WGS) entry which is preliminary data.</text>
</comment>
<dbReference type="CDD" id="cd01712">
    <property type="entry name" value="PPase_ThiI"/>
    <property type="match status" value="1"/>
</dbReference>
<dbReference type="GO" id="GO:0140741">
    <property type="term" value="F:tRNA-uracil-4 sulfurtransferase activity"/>
    <property type="evidence" value="ECO:0007669"/>
    <property type="project" value="UniProtKB-EC"/>
</dbReference>
<evidence type="ECO:0000256" key="11">
    <source>
        <dbReference type="HAMAP-Rule" id="MF_00021"/>
    </source>
</evidence>
<evidence type="ECO:0000256" key="1">
    <source>
        <dbReference type="ARBA" id="ARBA00004496"/>
    </source>
</evidence>
<keyword evidence="9" id="KW-1015">Disulfide bond</keyword>
<evidence type="ECO:0000256" key="5">
    <source>
        <dbReference type="ARBA" id="ARBA00022741"/>
    </source>
</evidence>
<dbReference type="SUPFAM" id="SSF52402">
    <property type="entry name" value="Adenine nucleotide alpha hydrolases-like"/>
    <property type="match status" value="1"/>
</dbReference>
<keyword evidence="7 11" id="KW-0694">RNA-binding</keyword>
<dbReference type="EC" id="2.8.1.4" evidence="11"/>
<organism evidence="14 15">
    <name type="scientific">Halospina denitrificans</name>
    <dbReference type="NCBI Taxonomy" id="332522"/>
    <lineage>
        <taxon>Bacteria</taxon>
        <taxon>Pseudomonadati</taxon>
        <taxon>Pseudomonadota</taxon>
        <taxon>Gammaproteobacteria</taxon>
        <taxon>Halospina</taxon>
    </lineage>
</organism>
<accession>A0A4R7JZF1</accession>
<feature type="domain" description="THUMP" evidence="13">
    <location>
        <begin position="78"/>
        <end position="182"/>
    </location>
</feature>
<dbReference type="AlphaFoldDB" id="A0A4R7JZF1"/>
<dbReference type="NCBIfam" id="TIGR04271">
    <property type="entry name" value="ThiI_C_thiazole"/>
    <property type="match status" value="1"/>
</dbReference>
<dbReference type="InterPro" id="IPR049962">
    <property type="entry name" value="THUMP_ThiI"/>
</dbReference>
<feature type="binding site" evidence="11">
    <location>
        <position position="313"/>
    </location>
    <ligand>
        <name>ATP</name>
        <dbReference type="ChEBI" id="CHEBI:30616"/>
    </ligand>
</feature>
<feature type="binding site" evidence="11">
    <location>
        <position position="282"/>
    </location>
    <ligand>
        <name>ATP</name>
        <dbReference type="ChEBI" id="CHEBI:30616"/>
    </ligand>
</feature>
<dbReference type="GO" id="GO:0002937">
    <property type="term" value="P:tRNA 4-thiouridine biosynthesis"/>
    <property type="evidence" value="ECO:0007669"/>
    <property type="project" value="TreeGrafter"/>
</dbReference>
<dbReference type="Gene3D" id="3.30.2130.30">
    <property type="match status" value="1"/>
</dbReference>
<dbReference type="InterPro" id="IPR026340">
    <property type="entry name" value="THII_Thiazole_biosynth_dom"/>
</dbReference>
<dbReference type="EMBL" id="SOAX01000001">
    <property type="protein sequence ID" value="TDT43922.1"/>
    <property type="molecule type" value="Genomic_DNA"/>
</dbReference>
<dbReference type="GO" id="GO:0000049">
    <property type="term" value="F:tRNA binding"/>
    <property type="evidence" value="ECO:0007669"/>
    <property type="project" value="UniProtKB-UniRule"/>
</dbReference>
<dbReference type="GO" id="GO:0009228">
    <property type="term" value="P:thiamine biosynthetic process"/>
    <property type="evidence" value="ECO:0007669"/>
    <property type="project" value="UniProtKB-KW"/>
</dbReference>
<keyword evidence="3 11" id="KW-0820">tRNA-binding</keyword>
<dbReference type="InterPro" id="IPR004114">
    <property type="entry name" value="THUMP_dom"/>
</dbReference>
<dbReference type="PANTHER" id="PTHR43209:SF1">
    <property type="entry name" value="TRNA SULFURTRANSFERASE"/>
    <property type="match status" value="1"/>
</dbReference>
<keyword evidence="15" id="KW-1185">Reference proteome</keyword>
<comment type="function">
    <text evidence="11">Catalyzes the ATP-dependent transfer of a sulfur to tRNA to produce 4-thiouridine in position 8 of tRNAs, which functions as a near-UV photosensor. Also catalyzes the transfer of sulfur to the sulfur carrier protein ThiS, forming ThiS-thiocarboxylate. This is a step in the synthesis of thiazole, in the thiamine biosynthesis pathway. The sulfur is donated as persulfide by IscS.</text>
</comment>
<dbReference type="SUPFAM" id="SSF143437">
    <property type="entry name" value="THUMP domain-like"/>
    <property type="match status" value="1"/>
</dbReference>
<comment type="catalytic activity">
    <reaction evidence="11">
        <text>[ThiI sulfur-carrier protein]-S-sulfanyl-L-cysteine + a uridine in tRNA + 2 reduced [2Fe-2S]-[ferredoxin] + ATP + H(+) = [ThiI sulfur-carrier protein]-L-cysteine + a 4-thiouridine in tRNA + 2 oxidized [2Fe-2S]-[ferredoxin] + AMP + diphosphate</text>
        <dbReference type="Rhea" id="RHEA:24176"/>
        <dbReference type="Rhea" id="RHEA-COMP:10000"/>
        <dbReference type="Rhea" id="RHEA-COMP:10001"/>
        <dbReference type="Rhea" id="RHEA-COMP:13337"/>
        <dbReference type="Rhea" id="RHEA-COMP:13338"/>
        <dbReference type="Rhea" id="RHEA-COMP:13339"/>
        <dbReference type="Rhea" id="RHEA-COMP:13340"/>
        <dbReference type="ChEBI" id="CHEBI:15378"/>
        <dbReference type="ChEBI" id="CHEBI:29950"/>
        <dbReference type="ChEBI" id="CHEBI:30616"/>
        <dbReference type="ChEBI" id="CHEBI:33019"/>
        <dbReference type="ChEBI" id="CHEBI:33737"/>
        <dbReference type="ChEBI" id="CHEBI:33738"/>
        <dbReference type="ChEBI" id="CHEBI:61963"/>
        <dbReference type="ChEBI" id="CHEBI:65315"/>
        <dbReference type="ChEBI" id="CHEBI:136798"/>
        <dbReference type="ChEBI" id="CHEBI:456215"/>
        <dbReference type="EC" id="2.8.1.4"/>
    </reaction>
</comment>
<comment type="caution">
    <text evidence="11">Lacks conserved residue(s) required for the propagation of feature annotation.</text>
</comment>
<sequence length="504" mass="57095">MVHYLIKISPEMAVKSDPVRRKQLRQMRRNVRRIMRQLDEGITVRPGWDRIDVFVPDGDPVAEQQREKDNGPDADLAEKVIHALQRVPGTQFVLLVDELPWQSFEDAAERVREVYRERLEGKTFAVRVKRRGTHDFSSNELERYLGADLLQTTGAKGVNLKHPEVPVNLEVKRGNMVVVRRRYPGQGGFPLGTQEPVLSLISGGFDSAVASYLAIRRGLQTHFLFFNLGGTAHEAGVRQMVRHLWANYQASHRVYMISVPFEGVVGELMRRIDHSYRGVVLKRMMLRAAEQISEDMGITGLVTGESISQVSSQTPINLSLIDKATDLLVMRPLVFMNKEEIIKIAAEIDAYDMAANMPEYCGVISDRPTTKAQRKRVERDESFFDDAVLDEAVANRTVMAVDEIFQSEVGIDQVARVSTPDVGDVVIDIRHPDQEENKPLDLTNNEIIRIPFYELNSRFSELPDDRRYLLFCDHGTMSALHADHLKAEGHDNVVVYEPEAGVRA</sequence>
<keyword evidence="6 11" id="KW-0067">ATP-binding</keyword>
<dbReference type="InterPro" id="IPR001763">
    <property type="entry name" value="Rhodanese-like_dom"/>
</dbReference>
<comment type="subcellular location">
    <subcellularLocation>
        <location evidence="1 11">Cytoplasm</location>
    </subcellularLocation>
</comment>
<keyword evidence="8 11" id="KW-0784">Thiamine biosynthesis</keyword>
<dbReference type="Proteomes" id="UP000295830">
    <property type="component" value="Unassembled WGS sequence"/>
</dbReference>
<dbReference type="InterPro" id="IPR049961">
    <property type="entry name" value="ThiI_N"/>
</dbReference>
<dbReference type="GO" id="GO:0005524">
    <property type="term" value="F:ATP binding"/>
    <property type="evidence" value="ECO:0007669"/>
    <property type="project" value="UniProtKB-UniRule"/>
</dbReference>
<comment type="similarity">
    <text evidence="11">Belongs to the ThiI family.</text>
</comment>
<dbReference type="Pfam" id="PF02926">
    <property type="entry name" value="THUMP"/>
    <property type="match status" value="1"/>
</dbReference>
<dbReference type="OrthoDB" id="9773948at2"/>
<dbReference type="PROSITE" id="PS50206">
    <property type="entry name" value="RHODANESE_3"/>
    <property type="match status" value="1"/>
</dbReference>
<protein>
    <recommendedName>
        <fullName evidence="11">tRNA sulfurtransferase</fullName>
        <ecNumber evidence="11">2.8.1.4</ecNumber>
    </recommendedName>
    <alternativeName>
        <fullName evidence="11">Sulfur carrier protein ThiS sulfurtransferase</fullName>
    </alternativeName>
    <alternativeName>
        <fullName evidence="11">Thiamine biosynthesis protein ThiI</fullName>
    </alternativeName>
    <alternativeName>
        <fullName evidence="11">tRNA 4-thiouridine synthase</fullName>
    </alternativeName>
</protein>
<keyword evidence="4 11" id="KW-0808">Transferase</keyword>
<evidence type="ECO:0000256" key="8">
    <source>
        <dbReference type="ARBA" id="ARBA00022977"/>
    </source>
</evidence>
<comment type="catalytic activity">
    <reaction evidence="11">
        <text>[ThiS sulfur-carrier protein]-C-terminal Gly-Gly-AMP + S-sulfanyl-L-cysteinyl-[cysteine desulfurase] + AH2 = [ThiS sulfur-carrier protein]-C-terminal-Gly-aminoethanethioate + L-cysteinyl-[cysteine desulfurase] + A + AMP + 2 H(+)</text>
        <dbReference type="Rhea" id="RHEA:43340"/>
        <dbReference type="Rhea" id="RHEA-COMP:12157"/>
        <dbReference type="Rhea" id="RHEA-COMP:12158"/>
        <dbReference type="Rhea" id="RHEA-COMP:12910"/>
        <dbReference type="Rhea" id="RHEA-COMP:19908"/>
        <dbReference type="ChEBI" id="CHEBI:13193"/>
        <dbReference type="ChEBI" id="CHEBI:15378"/>
        <dbReference type="ChEBI" id="CHEBI:17499"/>
        <dbReference type="ChEBI" id="CHEBI:29950"/>
        <dbReference type="ChEBI" id="CHEBI:61963"/>
        <dbReference type="ChEBI" id="CHEBI:90618"/>
        <dbReference type="ChEBI" id="CHEBI:232372"/>
        <dbReference type="ChEBI" id="CHEBI:456215"/>
    </reaction>
</comment>
<feature type="binding site" evidence="11">
    <location>
        <begin position="200"/>
        <end position="201"/>
    </location>
    <ligand>
        <name>ATP</name>
        <dbReference type="ChEBI" id="CHEBI:30616"/>
    </ligand>
</feature>
<dbReference type="GO" id="GO:0005829">
    <property type="term" value="C:cytosol"/>
    <property type="evidence" value="ECO:0007669"/>
    <property type="project" value="TreeGrafter"/>
</dbReference>
<feature type="domain" description="Rhodanese" evidence="12">
    <location>
        <begin position="448"/>
        <end position="503"/>
    </location>
</feature>
<dbReference type="HAMAP" id="MF_00021">
    <property type="entry name" value="ThiI"/>
    <property type="match status" value="1"/>
</dbReference>
<evidence type="ECO:0000256" key="3">
    <source>
        <dbReference type="ARBA" id="ARBA00022555"/>
    </source>
</evidence>
<dbReference type="InterPro" id="IPR014729">
    <property type="entry name" value="Rossmann-like_a/b/a_fold"/>
</dbReference>
<dbReference type="RefSeq" id="WP_133734360.1">
    <property type="nucleotide sequence ID" value="NZ_SOAX01000001.1"/>
</dbReference>
<evidence type="ECO:0000256" key="2">
    <source>
        <dbReference type="ARBA" id="ARBA00022490"/>
    </source>
</evidence>
<proteinExistence type="inferred from homology"/>
<gene>
    <name evidence="11" type="primary">thiI</name>
    <name evidence="14" type="ORF">DES49_0021</name>
</gene>
<feature type="active site" description="Cysteine persulfide intermediate" evidence="11">
    <location>
        <position position="472"/>
    </location>
</feature>
<reference evidence="14 15" key="1">
    <citation type="submission" date="2019-03" db="EMBL/GenBank/DDBJ databases">
        <title>Genomic Encyclopedia of Type Strains, Phase IV (KMG-IV): sequencing the most valuable type-strain genomes for metagenomic binning, comparative biology and taxonomic classification.</title>
        <authorList>
            <person name="Goeker M."/>
        </authorList>
    </citation>
    <scope>NUCLEOTIDE SEQUENCE [LARGE SCALE GENOMIC DNA]</scope>
    <source>
        <strain evidence="14 15">DSM 15505</strain>
    </source>
</reference>
<dbReference type="PROSITE" id="PS51165">
    <property type="entry name" value="THUMP"/>
    <property type="match status" value="1"/>
</dbReference>
<evidence type="ECO:0000256" key="6">
    <source>
        <dbReference type="ARBA" id="ARBA00022840"/>
    </source>
</evidence>
<evidence type="ECO:0000313" key="15">
    <source>
        <dbReference type="Proteomes" id="UP000295830"/>
    </source>
</evidence>
<dbReference type="GO" id="GO:0052837">
    <property type="term" value="P:thiazole biosynthetic process"/>
    <property type="evidence" value="ECO:0007669"/>
    <property type="project" value="InterPro"/>
</dbReference>
<dbReference type="Gene3D" id="3.40.250.10">
    <property type="entry name" value="Rhodanese-like domain"/>
    <property type="match status" value="1"/>
</dbReference>
<dbReference type="GO" id="GO:0009229">
    <property type="term" value="P:thiamine diphosphate biosynthetic process"/>
    <property type="evidence" value="ECO:0007669"/>
    <property type="project" value="UniProtKB-UniRule"/>
</dbReference>
<dbReference type="SUPFAM" id="SSF52821">
    <property type="entry name" value="Rhodanese/Cell cycle control phosphatase"/>
    <property type="match status" value="1"/>
</dbReference>